<dbReference type="Gene3D" id="3.60.90.10">
    <property type="entry name" value="S-adenosylmethionine decarboxylase"/>
    <property type="match status" value="1"/>
</dbReference>
<protein>
    <submittedName>
        <fullName evidence="10">S-adenosylmethionine decarboxylase proenzyme</fullName>
    </submittedName>
</protein>
<dbReference type="GO" id="GO:0008295">
    <property type="term" value="P:spermidine biosynthetic process"/>
    <property type="evidence" value="ECO:0007669"/>
    <property type="project" value="UniProtKB-KW"/>
</dbReference>
<keyword evidence="7" id="KW-0456">Lyase</keyword>
<dbReference type="GO" id="GO:0004014">
    <property type="term" value="F:adenosylmethionine decarboxylase activity"/>
    <property type="evidence" value="ECO:0007669"/>
    <property type="project" value="InterPro"/>
</dbReference>
<dbReference type="AlphaFoldDB" id="A0A1F5CJN4"/>
<keyword evidence="8" id="KW-0704">Schiff base</keyword>
<keyword evidence="9" id="KW-0670">Pyruvate</keyword>
<gene>
    <name evidence="10" type="ORF">A2567_00345</name>
</gene>
<keyword evidence="3" id="KW-0068">Autocatalytic cleavage</keyword>
<keyword evidence="2" id="KW-0210">Decarboxylase</keyword>
<evidence type="ECO:0000256" key="8">
    <source>
        <dbReference type="ARBA" id="ARBA00023270"/>
    </source>
</evidence>
<evidence type="ECO:0000313" key="10">
    <source>
        <dbReference type="EMBL" id="OGD43072.1"/>
    </source>
</evidence>
<evidence type="ECO:0000256" key="2">
    <source>
        <dbReference type="ARBA" id="ARBA00022793"/>
    </source>
</evidence>
<evidence type="ECO:0000256" key="7">
    <source>
        <dbReference type="ARBA" id="ARBA00023239"/>
    </source>
</evidence>
<keyword evidence="6" id="KW-0865">Zymogen</keyword>
<dbReference type="SUPFAM" id="SSF56276">
    <property type="entry name" value="S-adenosylmethionine decarboxylase"/>
    <property type="match status" value="1"/>
</dbReference>
<sequence length="122" mass="14429">MDKNLYGKHLVMDAYGVDEKKLRNRPDLIKLLSRLPKKLKMRIIGKPVVLKISSTIFKYPDWGLSGFVVLLESHISFHTWPKEGFVAMDIYSCKDFNREKTVKYLKNYWRPQKMKIKVIIRG</sequence>
<keyword evidence="5" id="KW-0620">Polyamine biosynthesis</keyword>
<dbReference type="Pfam" id="PF02675">
    <property type="entry name" value="AdoMet_dc"/>
    <property type="match status" value="1"/>
</dbReference>
<dbReference type="NCBIfam" id="TIGR03330">
    <property type="entry name" value="SAM_DCase_Bsu"/>
    <property type="match status" value="1"/>
</dbReference>
<dbReference type="GO" id="GO:0005829">
    <property type="term" value="C:cytosol"/>
    <property type="evidence" value="ECO:0007669"/>
    <property type="project" value="TreeGrafter"/>
</dbReference>
<evidence type="ECO:0000256" key="9">
    <source>
        <dbReference type="ARBA" id="ARBA00023317"/>
    </source>
</evidence>
<keyword evidence="4" id="KW-0745">Spermidine biosynthesis</keyword>
<evidence type="ECO:0000256" key="1">
    <source>
        <dbReference type="ARBA" id="ARBA00001928"/>
    </source>
</evidence>
<proteinExistence type="predicted"/>
<dbReference type="PANTHER" id="PTHR33866:SF2">
    <property type="entry name" value="S-ADENOSYLMETHIONINE DECARBOXYLASE PROENZYME"/>
    <property type="match status" value="1"/>
</dbReference>
<evidence type="ECO:0000313" key="11">
    <source>
        <dbReference type="Proteomes" id="UP000178974"/>
    </source>
</evidence>
<dbReference type="PANTHER" id="PTHR33866">
    <property type="entry name" value="S-ADENOSYLMETHIONINE DECARBOXYLASE PROENZYME"/>
    <property type="match status" value="1"/>
</dbReference>
<reference evidence="10 11" key="1">
    <citation type="journal article" date="2016" name="Nat. Commun.">
        <title>Thousands of microbial genomes shed light on interconnected biogeochemical processes in an aquifer system.</title>
        <authorList>
            <person name="Anantharaman K."/>
            <person name="Brown C.T."/>
            <person name="Hug L.A."/>
            <person name="Sharon I."/>
            <person name="Castelle C.J."/>
            <person name="Probst A.J."/>
            <person name="Thomas B.C."/>
            <person name="Singh A."/>
            <person name="Wilkins M.J."/>
            <person name="Karaoz U."/>
            <person name="Brodie E.L."/>
            <person name="Williams K.H."/>
            <person name="Hubbard S.S."/>
            <person name="Banfield J.F."/>
        </authorList>
    </citation>
    <scope>NUCLEOTIDE SEQUENCE [LARGE SCALE GENOMIC DNA]</scope>
</reference>
<dbReference type="InterPro" id="IPR003826">
    <property type="entry name" value="AdoMetDC_fam_prok"/>
</dbReference>
<dbReference type="InterPro" id="IPR017716">
    <property type="entry name" value="S-AdoMet_deCOase_pro-enz"/>
</dbReference>
<organism evidence="10 11">
    <name type="scientific">Candidatus Azambacteria bacterium RIFOXYD1_FULL_42_11</name>
    <dbReference type="NCBI Taxonomy" id="1797310"/>
    <lineage>
        <taxon>Bacteria</taxon>
        <taxon>Candidatus Azamiibacteriota</taxon>
    </lineage>
</organism>
<evidence type="ECO:0000256" key="6">
    <source>
        <dbReference type="ARBA" id="ARBA00023145"/>
    </source>
</evidence>
<evidence type="ECO:0000256" key="4">
    <source>
        <dbReference type="ARBA" id="ARBA00023066"/>
    </source>
</evidence>
<accession>A0A1F5CJN4</accession>
<dbReference type="EMBL" id="MEZA01000009">
    <property type="protein sequence ID" value="OGD43072.1"/>
    <property type="molecule type" value="Genomic_DNA"/>
</dbReference>
<dbReference type="InterPro" id="IPR016067">
    <property type="entry name" value="S-AdoMet_deCO2ase_core"/>
</dbReference>
<comment type="caution">
    <text evidence="10">The sequence shown here is derived from an EMBL/GenBank/DDBJ whole genome shotgun (WGS) entry which is preliminary data.</text>
</comment>
<evidence type="ECO:0000256" key="3">
    <source>
        <dbReference type="ARBA" id="ARBA00022813"/>
    </source>
</evidence>
<comment type="cofactor">
    <cofactor evidence="1">
        <name>pyruvate</name>
        <dbReference type="ChEBI" id="CHEBI:15361"/>
    </cofactor>
</comment>
<dbReference type="Proteomes" id="UP000178974">
    <property type="component" value="Unassembled WGS sequence"/>
</dbReference>
<evidence type="ECO:0000256" key="5">
    <source>
        <dbReference type="ARBA" id="ARBA00023115"/>
    </source>
</evidence>
<name>A0A1F5CJN4_9BACT</name>